<dbReference type="GO" id="GO:0006629">
    <property type="term" value="P:lipid metabolic process"/>
    <property type="evidence" value="ECO:0007669"/>
    <property type="project" value="InterPro"/>
</dbReference>
<dbReference type="EMBL" id="OIVN01006226">
    <property type="protein sequence ID" value="SPD28233.1"/>
    <property type="molecule type" value="Genomic_DNA"/>
</dbReference>
<sequence>MHHRRSVAASLVKGVYMLELDRQQNRQGPQALALPWWDSFHFQLHQTLIEVDDTSIFGAIYEYKHPSPPPNIPQYVIAFRGTIRKSDTMFRDLKLNLRCFLNNLHQSTRFQHGMHCVQNTVAMSKGASVWLAGHSQGSAMALLAGKNMTKMGYFLETYLFNPPFFSVPIEAIKNEKVKLGIRITSSVFKAGLSLAVNGCQQHNNEAQAHNPFVVLSSWFPHLFVNPNDPICSEYIGYFKHRKKMEKFGVGKLERLATKNSTSISSQVCWE</sequence>
<dbReference type="InterPro" id="IPR002921">
    <property type="entry name" value="Fungal_lipase-type"/>
</dbReference>
<dbReference type="AlphaFoldDB" id="A0A2N9IVQ7"/>
<keyword evidence="1" id="KW-0378">Hydrolase</keyword>
<evidence type="ECO:0000256" key="1">
    <source>
        <dbReference type="ARBA" id="ARBA00022801"/>
    </source>
</evidence>
<feature type="domain" description="Fungal lipase-type" evidence="2">
    <location>
        <begin position="100"/>
        <end position="154"/>
    </location>
</feature>
<dbReference type="InterPro" id="IPR029058">
    <property type="entry name" value="AB_hydrolase_fold"/>
</dbReference>
<protein>
    <recommendedName>
        <fullName evidence="2">Fungal lipase-type domain-containing protein</fullName>
    </recommendedName>
</protein>
<reference evidence="3" key="1">
    <citation type="submission" date="2018-02" db="EMBL/GenBank/DDBJ databases">
        <authorList>
            <person name="Cohen D.B."/>
            <person name="Kent A.D."/>
        </authorList>
    </citation>
    <scope>NUCLEOTIDE SEQUENCE</scope>
</reference>
<dbReference type="Gene3D" id="3.40.50.1820">
    <property type="entry name" value="alpha/beta hydrolase"/>
    <property type="match status" value="1"/>
</dbReference>
<name>A0A2N9IVQ7_FAGSY</name>
<accession>A0A2N9IVQ7</accession>
<dbReference type="PANTHER" id="PTHR31479:SF2">
    <property type="entry name" value="ALPHA_BETA-HYDROLASES SUPERFAMILY PROTEIN"/>
    <property type="match status" value="1"/>
</dbReference>
<dbReference type="GO" id="GO:0016787">
    <property type="term" value="F:hydrolase activity"/>
    <property type="evidence" value="ECO:0007669"/>
    <property type="project" value="UniProtKB-KW"/>
</dbReference>
<dbReference type="SUPFAM" id="SSF53474">
    <property type="entry name" value="alpha/beta-Hydrolases"/>
    <property type="match status" value="1"/>
</dbReference>
<dbReference type="PANTHER" id="PTHR31479">
    <property type="entry name" value="ALPHA/BETA-HYDROLASES SUPERFAMILY PROTEIN"/>
    <property type="match status" value="1"/>
</dbReference>
<gene>
    <name evidence="3" type="ORF">FSB_LOCUS56115</name>
</gene>
<proteinExistence type="predicted"/>
<evidence type="ECO:0000259" key="2">
    <source>
        <dbReference type="Pfam" id="PF01764"/>
    </source>
</evidence>
<organism evidence="3">
    <name type="scientific">Fagus sylvatica</name>
    <name type="common">Beechnut</name>
    <dbReference type="NCBI Taxonomy" id="28930"/>
    <lineage>
        <taxon>Eukaryota</taxon>
        <taxon>Viridiplantae</taxon>
        <taxon>Streptophyta</taxon>
        <taxon>Embryophyta</taxon>
        <taxon>Tracheophyta</taxon>
        <taxon>Spermatophyta</taxon>
        <taxon>Magnoliopsida</taxon>
        <taxon>eudicotyledons</taxon>
        <taxon>Gunneridae</taxon>
        <taxon>Pentapetalae</taxon>
        <taxon>rosids</taxon>
        <taxon>fabids</taxon>
        <taxon>Fagales</taxon>
        <taxon>Fagaceae</taxon>
        <taxon>Fagus</taxon>
    </lineage>
</organism>
<evidence type="ECO:0000313" key="3">
    <source>
        <dbReference type="EMBL" id="SPD28233.1"/>
    </source>
</evidence>
<dbReference type="Pfam" id="PF01764">
    <property type="entry name" value="Lipase_3"/>
    <property type="match status" value="1"/>
</dbReference>